<proteinExistence type="predicted"/>
<dbReference type="PROSITE" id="PS00108">
    <property type="entry name" value="PROTEIN_KINASE_ST"/>
    <property type="match status" value="1"/>
</dbReference>
<evidence type="ECO:0000256" key="4">
    <source>
        <dbReference type="ARBA" id="ARBA00022840"/>
    </source>
</evidence>
<evidence type="ECO:0000256" key="3">
    <source>
        <dbReference type="ARBA" id="ARBA00022777"/>
    </source>
</evidence>
<keyword evidence="7" id="KW-1185">Reference proteome</keyword>
<dbReference type="InterPro" id="IPR051681">
    <property type="entry name" value="Ser/Thr_Kinases-Pseudokinases"/>
</dbReference>
<sequence length="435" mass="48068">GSFGSVYRAEYNGGPCAVKIFSLATGDTPTYRLLRQESGILSRLDHPALVRMLAVGCRPYQLVLELAPMGALHQLLQQKRIRDRGLQHRLMHQVTQGLAFLHQRSIIYRDLKLDNVLVFSLSTERTVVYGLSADVYSLGIVLYGIVTNGRHPFENSCFRDEFDEATLKATSIDPLFKKGCPDWPHLELIINRCLIRREPNKRPAASEVLAALCRPEFLCLRAWIQVSARHGVDCMVARSPGLNRPKLGSGSGGGGSVGGSNGVDIVCACSGINSIEMVHTKLYSDSVSSLTIRGRRALSMALIGGMAIVGTVWGQVHLYDFAHNKICLAINNLMPDAVVSITEFSPNEKYRLVLFGLANGEIAILHRDKLLKPTKNNKLLVAKGSKLFSLSLRRNSTEPIKASSMQQQQPAESRETSGDAVLGRWNWKMLRKFNT</sequence>
<keyword evidence="1" id="KW-0808">Transferase</keyword>
<organism evidence="7 8">
    <name type="scientific">Macrostomum lignano</name>
    <dbReference type="NCBI Taxonomy" id="282301"/>
    <lineage>
        <taxon>Eukaryota</taxon>
        <taxon>Metazoa</taxon>
        <taxon>Spiralia</taxon>
        <taxon>Lophotrochozoa</taxon>
        <taxon>Platyhelminthes</taxon>
        <taxon>Rhabditophora</taxon>
        <taxon>Macrostomorpha</taxon>
        <taxon>Macrostomida</taxon>
        <taxon>Macrostomidae</taxon>
        <taxon>Macrostomum</taxon>
    </lineage>
</organism>
<dbReference type="InterPro" id="IPR000719">
    <property type="entry name" value="Prot_kinase_dom"/>
</dbReference>
<dbReference type="SUPFAM" id="SSF56112">
    <property type="entry name" value="Protein kinase-like (PK-like)"/>
    <property type="match status" value="1"/>
</dbReference>
<dbReference type="InterPro" id="IPR008271">
    <property type="entry name" value="Ser/Thr_kinase_AS"/>
</dbReference>
<feature type="region of interest" description="Disordered" evidence="5">
    <location>
        <begin position="399"/>
        <end position="419"/>
    </location>
</feature>
<dbReference type="PANTHER" id="PTHR44329">
    <property type="entry name" value="SERINE/THREONINE-PROTEIN KINASE TNNI3K-RELATED"/>
    <property type="match status" value="1"/>
</dbReference>
<dbReference type="Pfam" id="PF00069">
    <property type="entry name" value="Pkinase"/>
    <property type="match status" value="1"/>
</dbReference>
<dbReference type="InterPro" id="IPR011009">
    <property type="entry name" value="Kinase-like_dom_sf"/>
</dbReference>
<dbReference type="GO" id="GO:0004674">
    <property type="term" value="F:protein serine/threonine kinase activity"/>
    <property type="evidence" value="ECO:0007669"/>
    <property type="project" value="TreeGrafter"/>
</dbReference>
<evidence type="ECO:0000313" key="8">
    <source>
        <dbReference type="WBParaSite" id="maker-uti_cns_0007125-snap-gene-0.19-mRNA-1"/>
    </source>
</evidence>
<feature type="domain" description="Protein kinase" evidence="6">
    <location>
        <begin position="1"/>
        <end position="218"/>
    </location>
</feature>
<dbReference type="InterPro" id="IPR056602">
    <property type="entry name" value="Beta-prop_LRRK2"/>
</dbReference>
<keyword evidence="4" id="KW-0067">ATP-binding</keyword>
<accession>A0A1I8HN49</accession>
<evidence type="ECO:0000313" key="7">
    <source>
        <dbReference type="Proteomes" id="UP000095280"/>
    </source>
</evidence>
<dbReference type="AlphaFoldDB" id="A0A1I8HN49"/>
<evidence type="ECO:0000256" key="2">
    <source>
        <dbReference type="ARBA" id="ARBA00022741"/>
    </source>
</evidence>
<keyword evidence="3" id="KW-0418">Kinase</keyword>
<feature type="compositionally biased region" description="Polar residues" evidence="5">
    <location>
        <begin position="399"/>
        <end position="411"/>
    </location>
</feature>
<dbReference type="Pfam" id="PF23748">
    <property type="entry name" value="Beta-prop_LRRK2"/>
    <property type="match status" value="1"/>
</dbReference>
<dbReference type="GO" id="GO:0005524">
    <property type="term" value="F:ATP binding"/>
    <property type="evidence" value="ECO:0007669"/>
    <property type="project" value="UniProtKB-KW"/>
</dbReference>
<evidence type="ECO:0000259" key="6">
    <source>
        <dbReference type="PROSITE" id="PS50011"/>
    </source>
</evidence>
<name>A0A1I8HN49_9PLAT</name>
<dbReference type="PANTHER" id="PTHR44329:SF288">
    <property type="entry name" value="MITOGEN-ACTIVATED PROTEIN KINASE KINASE KINASE 20"/>
    <property type="match status" value="1"/>
</dbReference>
<evidence type="ECO:0000256" key="5">
    <source>
        <dbReference type="SAM" id="MobiDB-lite"/>
    </source>
</evidence>
<reference evidence="8" key="1">
    <citation type="submission" date="2016-11" db="UniProtKB">
        <authorList>
            <consortium name="WormBaseParasite"/>
        </authorList>
    </citation>
    <scope>IDENTIFICATION</scope>
</reference>
<protein>
    <submittedName>
        <fullName evidence="8">Protein kinase domain-containing protein</fullName>
    </submittedName>
</protein>
<dbReference type="Gene3D" id="1.10.510.10">
    <property type="entry name" value="Transferase(Phosphotransferase) domain 1"/>
    <property type="match status" value="2"/>
</dbReference>
<dbReference type="Proteomes" id="UP000095280">
    <property type="component" value="Unplaced"/>
</dbReference>
<dbReference type="WBParaSite" id="maker-uti_cns_0007125-snap-gene-0.19-mRNA-1">
    <property type="protein sequence ID" value="maker-uti_cns_0007125-snap-gene-0.19-mRNA-1"/>
    <property type="gene ID" value="maker-uti_cns_0007125-snap-gene-0.19"/>
</dbReference>
<keyword evidence="2" id="KW-0547">Nucleotide-binding</keyword>
<dbReference type="PROSITE" id="PS50011">
    <property type="entry name" value="PROTEIN_KINASE_DOM"/>
    <property type="match status" value="1"/>
</dbReference>
<dbReference type="SMART" id="SM00220">
    <property type="entry name" value="S_TKc"/>
    <property type="match status" value="1"/>
</dbReference>
<evidence type="ECO:0000256" key="1">
    <source>
        <dbReference type="ARBA" id="ARBA00022679"/>
    </source>
</evidence>